<dbReference type="Gramene" id="KVI12204">
    <property type="protein sequence ID" value="KVI12204"/>
    <property type="gene ID" value="Ccrd_009361"/>
</dbReference>
<reference evidence="1 2" key="1">
    <citation type="journal article" date="2016" name="Sci. Rep.">
        <title>The genome sequence of the outbreeding globe artichoke constructed de novo incorporating a phase-aware low-pass sequencing strategy of F1 progeny.</title>
        <authorList>
            <person name="Scaglione D."/>
            <person name="Reyes-Chin-Wo S."/>
            <person name="Acquadro A."/>
            <person name="Froenicke L."/>
            <person name="Portis E."/>
            <person name="Beitel C."/>
            <person name="Tirone M."/>
            <person name="Mauro R."/>
            <person name="Lo Monaco A."/>
            <person name="Mauromicale G."/>
            <person name="Faccioli P."/>
            <person name="Cattivelli L."/>
            <person name="Rieseberg L."/>
            <person name="Michelmore R."/>
            <person name="Lanteri S."/>
        </authorList>
    </citation>
    <scope>NUCLEOTIDE SEQUENCE [LARGE SCALE GENOMIC DNA]</scope>
    <source>
        <strain evidence="1">2C</strain>
    </source>
</reference>
<protein>
    <submittedName>
        <fullName evidence="1">Uncharacterized protein</fullName>
    </submittedName>
</protein>
<feature type="non-terminal residue" evidence="1">
    <location>
        <position position="1"/>
    </location>
</feature>
<sequence>LYLAKYEALSTVKGHAGASRIGSSVAYCKFQDSIRYQNKNVLYESSKRLTEATRDTVKTDSLVMGAEQMEATCRLEM</sequence>
<organism evidence="1 2">
    <name type="scientific">Cynara cardunculus var. scolymus</name>
    <name type="common">Globe artichoke</name>
    <name type="synonym">Cynara scolymus</name>
    <dbReference type="NCBI Taxonomy" id="59895"/>
    <lineage>
        <taxon>Eukaryota</taxon>
        <taxon>Viridiplantae</taxon>
        <taxon>Streptophyta</taxon>
        <taxon>Embryophyta</taxon>
        <taxon>Tracheophyta</taxon>
        <taxon>Spermatophyta</taxon>
        <taxon>Magnoliopsida</taxon>
        <taxon>eudicotyledons</taxon>
        <taxon>Gunneridae</taxon>
        <taxon>Pentapetalae</taxon>
        <taxon>asterids</taxon>
        <taxon>campanulids</taxon>
        <taxon>Asterales</taxon>
        <taxon>Asteraceae</taxon>
        <taxon>Carduoideae</taxon>
        <taxon>Cardueae</taxon>
        <taxon>Carduinae</taxon>
        <taxon>Cynara</taxon>
    </lineage>
</organism>
<dbReference type="AlphaFoldDB" id="A0A103YN72"/>
<evidence type="ECO:0000313" key="2">
    <source>
        <dbReference type="Proteomes" id="UP000243975"/>
    </source>
</evidence>
<gene>
    <name evidence="1" type="ORF">Ccrd_009361</name>
</gene>
<name>A0A103YN72_CYNCS</name>
<dbReference type="Proteomes" id="UP000243975">
    <property type="component" value="Unassembled WGS sequence"/>
</dbReference>
<proteinExistence type="predicted"/>
<dbReference type="EMBL" id="LEKV01000010">
    <property type="protein sequence ID" value="KVI12204.1"/>
    <property type="molecule type" value="Genomic_DNA"/>
</dbReference>
<keyword evidence="2" id="KW-1185">Reference proteome</keyword>
<evidence type="ECO:0000313" key="1">
    <source>
        <dbReference type="EMBL" id="KVI12204.1"/>
    </source>
</evidence>
<accession>A0A103YN72</accession>
<comment type="caution">
    <text evidence="1">The sequence shown here is derived from an EMBL/GenBank/DDBJ whole genome shotgun (WGS) entry which is preliminary data.</text>
</comment>